<feature type="domain" description="HTH tetR-type" evidence="5">
    <location>
        <begin position="15"/>
        <end position="75"/>
    </location>
</feature>
<proteinExistence type="predicted"/>
<dbReference type="SUPFAM" id="SSF46689">
    <property type="entry name" value="Homeodomain-like"/>
    <property type="match status" value="1"/>
</dbReference>
<dbReference type="Gene3D" id="1.10.10.60">
    <property type="entry name" value="Homeodomain-like"/>
    <property type="match status" value="1"/>
</dbReference>
<keyword evidence="2 4" id="KW-0238">DNA-binding</keyword>
<dbReference type="InterPro" id="IPR001647">
    <property type="entry name" value="HTH_TetR"/>
</dbReference>
<evidence type="ECO:0000313" key="7">
    <source>
        <dbReference type="Proteomes" id="UP000181942"/>
    </source>
</evidence>
<dbReference type="PANTHER" id="PTHR30055:SF238">
    <property type="entry name" value="MYCOFACTOCIN BIOSYNTHESIS TRANSCRIPTIONAL REGULATOR MFTR-RELATED"/>
    <property type="match status" value="1"/>
</dbReference>
<accession>A0A1I2LKR4</accession>
<organism evidence="6 7">
    <name type="scientific">Streptomyces mirabilis</name>
    <dbReference type="NCBI Taxonomy" id="68239"/>
    <lineage>
        <taxon>Bacteria</taxon>
        <taxon>Bacillati</taxon>
        <taxon>Actinomycetota</taxon>
        <taxon>Actinomycetes</taxon>
        <taxon>Kitasatosporales</taxon>
        <taxon>Streptomycetaceae</taxon>
        <taxon>Streptomyces</taxon>
    </lineage>
</organism>
<dbReference type="InterPro" id="IPR050109">
    <property type="entry name" value="HTH-type_TetR-like_transc_reg"/>
</dbReference>
<dbReference type="InterPro" id="IPR023772">
    <property type="entry name" value="DNA-bd_HTH_TetR-type_CS"/>
</dbReference>
<sequence>MESATEPGRREQNKRRTHEALIHAAARLFQENGYEATTVRDIAAAAGVGERTFFRYFPSKESLILQHVRDFIPLLEEAIRARPQAETPLAALRNAVLELAGRDDWAAGILLAGPQPLSTAPSGRGERFLLFDLEEAVASAFLDRMEVDGADPAAPESVLRASVLARAGVGVLRALRLTYARLPEATRDEIGVLDFAHAAFATLTDAEGHTS</sequence>
<dbReference type="EMBL" id="FONR01000012">
    <property type="protein sequence ID" value="SFF80072.1"/>
    <property type="molecule type" value="Genomic_DNA"/>
</dbReference>
<dbReference type="PANTHER" id="PTHR30055">
    <property type="entry name" value="HTH-TYPE TRANSCRIPTIONAL REGULATOR RUTR"/>
    <property type="match status" value="1"/>
</dbReference>
<evidence type="ECO:0000256" key="4">
    <source>
        <dbReference type="PROSITE-ProRule" id="PRU00335"/>
    </source>
</evidence>
<name>A0A1I2LKR4_9ACTN</name>
<dbReference type="PRINTS" id="PR00455">
    <property type="entry name" value="HTHTETR"/>
</dbReference>
<dbReference type="Pfam" id="PF00440">
    <property type="entry name" value="TetR_N"/>
    <property type="match status" value="1"/>
</dbReference>
<reference evidence="6 7" key="1">
    <citation type="submission" date="2016-10" db="EMBL/GenBank/DDBJ databases">
        <authorList>
            <person name="de Groot N.N."/>
        </authorList>
    </citation>
    <scope>NUCLEOTIDE SEQUENCE [LARGE SCALE GENOMIC DNA]</scope>
    <source>
        <strain evidence="6 7">OK461</strain>
    </source>
</reference>
<gene>
    <name evidence="6" type="ORF">SAMN02787118_11265</name>
</gene>
<keyword evidence="3" id="KW-0804">Transcription</keyword>
<dbReference type="Proteomes" id="UP000181942">
    <property type="component" value="Unassembled WGS sequence"/>
</dbReference>
<dbReference type="PROSITE" id="PS50977">
    <property type="entry name" value="HTH_TETR_2"/>
    <property type="match status" value="1"/>
</dbReference>
<dbReference type="GO" id="GO:0000976">
    <property type="term" value="F:transcription cis-regulatory region binding"/>
    <property type="evidence" value="ECO:0007669"/>
    <property type="project" value="TreeGrafter"/>
</dbReference>
<dbReference type="Gene3D" id="1.10.357.10">
    <property type="entry name" value="Tetracycline Repressor, domain 2"/>
    <property type="match status" value="1"/>
</dbReference>
<evidence type="ECO:0000256" key="3">
    <source>
        <dbReference type="ARBA" id="ARBA00023163"/>
    </source>
</evidence>
<protein>
    <submittedName>
        <fullName evidence="6">Transcriptional regulator, TetR family</fullName>
    </submittedName>
</protein>
<evidence type="ECO:0000259" key="5">
    <source>
        <dbReference type="PROSITE" id="PS50977"/>
    </source>
</evidence>
<dbReference type="AlphaFoldDB" id="A0A1I2LKR4"/>
<evidence type="ECO:0000313" key="6">
    <source>
        <dbReference type="EMBL" id="SFF80072.1"/>
    </source>
</evidence>
<feature type="DNA-binding region" description="H-T-H motif" evidence="4">
    <location>
        <begin position="38"/>
        <end position="57"/>
    </location>
</feature>
<dbReference type="PROSITE" id="PS01081">
    <property type="entry name" value="HTH_TETR_1"/>
    <property type="match status" value="1"/>
</dbReference>
<dbReference type="InterPro" id="IPR009057">
    <property type="entry name" value="Homeodomain-like_sf"/>
</dbReference>
<evidence type="ECO:0000256" key="2">
    <source>
        <dbReference type="ARBA" id="ARBA00023125"/>
    </source>
</evidence>
<keyword evidence="1" id="KW-0805">Transcription regulation</keyword>
<dbReference type="RefSeq" id="WP_075030265.1">
    <property type="nucleotide sequence ID" value="NZ_FONR01000012.1"/>
</dbReference>
<evidence type="ECO:0000256" key="1">
    <source>
        <dbReference type="ARBA" id="ARBA00023015"/>
    </source>
</evidence>
<dbReference type="GO" id="GO:0003700">
    <property type="term" value="F:DNA-binding transcription factor activity"/>
    <property type="evidence" value="ECO:0007669"/>
    <property type="project" value="TreeGrafter"/>
</dbReference>